<dbReference type="InterPro" id="IPR002661">
    <property type="entry name" value="Ribosome_recyc_fac"/>
</dbReference>
<dbReference type="OrthoDB" id="9804006at2"/>
<dbReference type="RefSeq" id="WP_133441493.1">
    <property type="nucleotide sequence ID" value="NZ_CP034726.1"/>
</dbReference>
<dbReference type="EMBL" id="CP034726">
    <property type="protein sequence ID" value="QBP17948.1"/>
    <property type="molecule type" value="Genomic_DNA"/>
</dbReference>
<dbReference type="SUPFAM" id="SSF55194">
    <property type="entry name" value="Ribosome recycling factor, RRF"/>
    <property type="match status" value="1"/>
</dbReference>
<dbReference type="FunFam" id="3.30.1360.40:FF:000001">
    <property type="entry name" value="Ribosome-recycling factor"/>
    <property type="match status" value="1"/>
</dbReference>
<dbReference type="Gene3D" id="3.30.1360.40">
    <property type="match status" value="1"/>
</dbReference>
<gene>
    <name evidence="5" type="primary">frr</name>
    <name evidence="8" type="ORF">ELX58_02015</name>
</gene>
<proteinExistence type="inferred from homology"/>
<dbReference type="KEGG" id="lji:ELX58_02015"/>
<name>A0A4P6ZJY1_9LACO</name>
<evidence type="ECO:0000256" key="2">
    <source>
        <dbReference type="ARBA" id="ARBA00005912"/>
    </source>
</evidence>
<comment type="subcellular location">
    <subcellularLocation>
        <location evidence="1 5">Cytoplasm</location>
    </subcellularLocation>
</comment>
<evidence type="ECO:0000313" key="8">
    <source>
        <dbReference type="EMBL" id="QBP17948.1"/>
    </source>
</evidence>
<sequence length="187" mass="20793">MLNPNNLLNDSKKKMQKAIRNLKHTLGTVRAGRANASILSGVKAEYYGVPTPISQMASITTPEPRVLTINPYVKSSLKNIAEGIMKANIGLNPTNDGSVIRIIIPQLTDERRDQLSKKVKAMGEESKVTIRYVRRDAMTAIKKGDKNSDITDDQMHRLEDQVQKLTNQSTKGVDDAVKAKQHEIQTE</sequence>
<dbReference type="Pfam" id="PF01765">
    <property type="entry name" value="RRF"/>
    <property type="match status" value="1"/>
</dbReference>
<feature type="compositionally biased region" description="Basic and acidic residues" evidence="6">
    <location>
        <begin position="172"/>
        <end position="187"/>
    </location>
</feature>
<keyword evidence="3 5" id="KW-0963">Cytoplasm</keyword>
<dbReference type="PANTHER" id="PTHR20982">
    <property type="entry name" value="RIBOSOME RECYCLING FACTOR"/>
    <property type="match status" value="1"/>
</dbReference>
<comment type="function">
    <text evidence="5">Responsible for the release of ribosomes from messenger RNA at the termination of protein biosynthesis. May increase the efficiency of translation by recycling ribosomes from one round of translation to another.</text>
</comment>
<evidence type="ECO:0000256" key="3">
    <source>
        <dbReference type="ARBA" id="ARBA00022490"/>
    </source>
</evidence>
<keyword evidence="4 5" id="KW-0648">Protein biosynthesis</keyword>
<evidence type="ECO:0000256" key="4">
    <source>
        <dbReference type="ARBA" id="ARBA00022917"/>
    </source>
</evidence>
<organism evidence="8 9">
    <name type="scientific">Acetilactobacillus jinshanensis</name>
    <dbReference type="NCBI Taxonomy" id="1720083"/>
    <lineage>
        <taxon>Bacteria</taxon>
        <taxon>Bacillati</taxon>
        <taxon>Bacillota</taxon>
        <taxon>Bacilli</taxon>
        <taxon>Lactobacillales</taxon>
        <taxon>Lactobacillaceae</taxon>
        <taxon>Acetilactobacillus</taxon>
    </lineage>
</organism>
<dbReference type="NCBIfam" id="TIGR00496">
    <property type="entry name" value="frr"/>
    <property type="match status" value="1"/>
</dbReference>
<evidence type="ECO:0000256" key="6">
    <source>
        <dbReference type="SAM" id="MobiDB-lite"/>
    </source>
</evidence>
<dbReference type="HAMAP" id="MF_00040">
    <property type="entry name" value="RRF"/>
    <property type="match status" value="1"/>
</dbReference>
<keyword evidence="9" id="KW-1185">Reference proteome</keyword>
<feature type="region of interest" description="Disordered" evidence="6">
    <location>
        <begin position="165"/>
        <end position="187"/>
    </location>
</feature>
<dbReference type="Gene3D" id="1.10.132.20">
    <property type="entry name" value="Ribosome-recycling factor"/>
    <property type="match status" value="1"/>
</dbReference>
<evidence type="ECO:0000256" key="5">
    <source>
        <dbReference type="HAMAP-Rule" id="MF_00040"/>
    </source>
</evidence>
<dbReference type="Proteomes" id="UP000294321">
    <property type="component" value="Chromosome"/>
</dbReference>
<evidence type="ECO:0000259" key="7">
    <source>
        <dbReference type="Pfam" id="PF01765"/>
    </source>
</evidence>
<evidence type="ECO:0000313" key="9">
    <source>
        <dbReference type="Proteomes" id="UP000294321"/>
    </source>
</evidence>
<dbReference type="AlphaFoldDB" id="A0A4P6ZJY1"/>
<dbReference type="GO" id="GO:0006415">
    <property type="term" value="P:translational termination"/>
    <property type="evidence" value="ECO:0007669"/>
    <property type="project" value="UniProtKB-UniRule"/>
</dbReference>
<accession>A0A4P6ZJY1</accession>
<comment type="similarity">
    <text evidence="2 5">Belongs to the RRF family.</text>
</comment>
<dbReference type="InterPro" id="IPR023584">
    <property type="entry name" value="Ribosome_recyc_fac_dom"/>
</dbReference>
<feature type="domain" description="Ribosome recycling factor" evidence="7">
    <location>
        <begin position="22"/>
        <end position="184"/>
    </location>
</feature>
<dbReference type="GO" id="GO:0043023">
    <property type="term" value="F:ribosomal large subunit binding"/>
    <property type="evidence" value="ECO:0007669"/>
    <property type="project" value="TreeGrafter"/>
</dbReference>
<dbReference type="GO" id="GO:0005737">
    <property type="term" value="C:cytoplasm"/>
    <property type="evidence" value="ECO:0007669"/>
    <property type="project" value="UniProtKB-SubCell"/>
</dbReference>
<protein>
    <recommendedName>
        <fullName evidence="5">Ribosome-recycling factor</fullName>
        <shortName evidence="5">RRF</shortName>
    </recommendedName>
    <alternativeName>
        <fullName evidence="5">Ribosome-releasing factor</fullName>
    </alternativeName>
</protein>
<dbReference type="CDD" id="cd00520">
    <property type="entry name" value="RRF"/>
    <property type="match status" value="1"/>
</dbReference>
<reference evidence="9" key="1">
    <citation type="submission" date="2018-12" db="EMBL/GenBank/DDBJ databases">
        <title>A new species of lactobacillus.</title>
        <authorList>
            <person name="Jian Y."/>
            <person name="Xin L."/>
            <person name="Hong Z.J."/>
            <person name="Ming L.Z."/>
            <person name="Hong X.Z."/>
        </authorList>
    </citation>
    <scope>NUCLEOTIDE SEQUENCE [LARGE SCALE GENOMIC DNA]</scope>
    <source>
        <strain evidence="9">HSLZ-75</strain>
    </source>
</reference>
<dbReference type="InterPro" id="IPR036191">
    <property type="entry name" value="RRF_sf"/>
</dbReference>
<dbReference type="PANTHER" id="PTHR20982:SF3">
    <property type="entry name" value="MITOCHONDRIAL RIBOSOME RECYCLING FACTOR PSEUDO 1"/>
    <property type="match status" value="1"/>
</dbReference>
<evidence type="ECO:0000256" key="1">
    <source>
        <dbReference type="ARBA" id="ARBA00004496"/>
    </source>
</evidence>
<dbReference type="FunFam" id="1.10.132.20:FF:000001">
    <property type="entry name" value="Ribosome-recycling factor"/>
    <property type="match status" value="1"/>
</dbReference>